<protein>
    <submittedName>
        <fullName evidence="7">Helicase</fullName>
    </submittedName>
</protein>
<dbReference type="Pfam" id="PF00270">
    <property type="entry name" value="DEAD"/>
    <property type="match status" value="1"/>
</dbReference>
<evidence type="ECO:0000313" key="7">
    <source>
        <dbReference type="EMBL" id="SFR34280.1"/>
    </source>
</evidence>
<evidence type="ECO:0000256" key="3">
    <source>
        <dbReference type="ARBA" id="ARBA00022806"/>
    </source>
</evidence>
<evidence type="ECO:0000256" key="1">
    <source>
        <dbReference type="ARBA" id="ARBA00022741"/>
    </source>
</evidence>
<dbReference type="PANTHER" id="PTHR47961">
    <property type="entry name" value="DNA POLYMERASE THETA, PUTATIVE (AFU_ORTHOLOGUE AFUA_1G05260)-RELATED"/>
    <property type="match status" value="1"/>
</dbReference>
<evidence type="ECO:0000259" key="6">
    <source>
        <dbReference type="PROSITE" id="PS51194"/>
    </source>
</evidence>
<dbReference type="AlphaFoldDB" id="A0A1I6FWI5"/>
<gene>
    <name evidence="7" type="ORF">SAMN04488124_0434</name>
</gene>
<dbReference type="GO" id="GO:0004386">
    <property type="term" value="F:helicase activity"/>
    <property type="evidence" value="ECO:0007669"/>
    <property type="project" value="UniProtKB-KW"/>
</dbReference>
<accession>A0A1I6FWI5</accession>
<dbReference type="PANTHER" id="PTHR47961:SF1">
    <property type="entry name" value="ATP-DEPENDENT HELICASE MJ1401-RELATED"/>
    <property type="match status" value="1"/>
</dbReference>
<organism evidence="7 8">
    <name type="scientific">Halogeometricum limi</name>
    <dbReference type="NCBI Taxonomy" id="555875"/>
    <lineage>
        <taxon>Archaea</taxon>
        <taxon>Methanobacteriati</taxon>
        <taxon>Methanobacteriota</taxon>
        <taxon>Stenosarchaea group</taxon>
        <taxon>Halobacteria</taxon>
        <taxon>Halobacteriales</taxon>
        <taxon>Haloferacaceae</taxon>
        <taxon>Halogeometricum</taxon>
    </lineage>
</organism>
<dbReference type="GO" id="GO:0140097">
    <property type="term" value="F:catalytic activity, acting on DNA"/>
    <property type="evidence" value="ECO:0007669"/>
    <property type="project" value="UniProtKB-ARBA"/>
</dbReference>
<dbReference type="SMART" id="SM00487">
    <property type="entry name" value="DEXDc"/>
    <property type="match status" value="1"/>
</dbReference>
<keyword evidence="3 7" id="KW-0347">Helicase</keyword>
<dbReference type="PROSITE" id="PS51194">
    <property type="entry name" value="HELICASE_CTER"/>
    <property type="match status" value="1"/>
</dbReference>
<keyword evidence="1" id="KW-0547">Nucleotide-binding</keyword>
<dbReference type="GO" id="GO:0003676">
    <property type="term" value="F:nucleic acid binding"/>
    <property type="evidence" value="ECO:0007669"/>
    <property type="project" value="InterPro"/>
</dbReference>
<keyword evidence="4" id="KW-0067">ATP-binding</keyword>
<evidence type="ECO:0000313" key="8">
    <source>
        <dbReference type="Proteomes" id="UP000243250"/>
    </source>
</evidence>
<dbReference type="Gene3D" id="3.40.50.300">
    <property type="entry name" value="P-loop containing nucleotide triphosphate hydrolases"/>
    <property type="match status" value="2"/>
</dbReference>
<dbReference type="InterPro" id="IPR001650">
    <property type="entry name" value="Helicase_C-like"/>
</dbReference>
<dbReference type="InterPro" id="IPR014001">
    <property type="entry name" value="Helicase_ATP-bd"/>
</dbReference>
<evidence type="ECO:0000256" key="2">
    <source>
        <dbReference type="ARBA" id="ARBA00022801"/>
    </source>
</evidence>
<dbReference type="InterPro" id="IPR027417">
    <property type="entry name" value="P-loop_NTPase"/>
</dbReference>
<reference evidence="8" key="1">
    <citation type="submission" date="2016-10" db="EMBL/GenBank/DDBJ databases">
        <authorList>
            <person name="Varghese N."/>
            <person name="Submissions S."/>
        </authorList>
    </citation>
    <scope>NUCLEOTIDE SEQUENCE [LARGE SCALE GENOMIC DNA]</scope>
    <source>
        <strain evidence="8">CGMCC 1.8711</strain>
    </source>
</reference>
<keyword evidence="2" id="KW-0378">Hydrolase</keyword>
<dbReference type="SUPFAM" id="SSF52540">
    <property type="entry name" value="P-loop containing nucleoside triphosphate hydrolases"/>
    <property type="match status" value="1"/>
</dbReference>
<evidence type="ECO:0000259" key="5">
    <source>
        <dbReference type="PROSITE" id="PS51192"/>
    </source>
</evidence>
<proteinExistence type="predicted"/>
<evidence type="ECO:0000256" key="4">
    <source>
        <dbReference type="ARBA" id="ARBA00022840"/>
    </source>
</evidence>
<feature type="domain" description="Helicase ATP-binding" evidence="5">
    <location>
        <begin position="250"/>
        <end position="429"/>
    </location>
</feature>
<name>A0A1I6FWI5_9EURY</name>
<sequence length="703" mass="78916">MTDADEPLKYPVLVPTPVSKQVGRVDTLFVHETNDDFLVVVQRDGERVFRAVLELQETNAGPRPAKFRVKRGSSDDPRDPSQFVELARRADRIRISQQTSKARRDEFREMLDGYQLDALVVRTCRYCASNGRYSPITADTAIKADNEHICPDCARRELERELDFSGTGTMTKAAQERLEALLLETQDLGRISNLLKGGLDPDLTKFDTVSATTDDVDLVPTSSLDLNPTLQSMVEDRFDTLLPVQSLSVENGLFEERDQLVVSATATGKTLVGELAGVNRALNGDGKMLFLVPLVALANQKHEDFEERYGDHLNVTIRVGASRINDDGNRFDPNADIIVGTYEGIDHALRTGKDLGDIGTVVIDEVHTLKEDERGHRLDGMISRLKHYCEEREKRRDYYDGAQYIYLSATVGNPEALAQKLRATLIEFEERPVPIERHVTFASGQEKPDIINKLVRREFDTKSSKGYRGQTIVFTNSRRRCHEISRKLEYDAAPYHAGLDYRRRKKVERMFGNQDLAAVVTTAALAAGVDFPASQVVFDTLAMGIEWLSVQEFEQMLGRAGRPDYHDKGTVYLLVEADASYHNSMEMTEDEVAFKLLKGEMEDVMTVYDESAAAEETLANITVAGKKAKRLNDRMLGDVPTKHAVGKLLEWKFIDGFEPTPLGRAVCRHFLAPKDAFRILDGIRQGMSPYELVADMELADDDL</sequence>
<dbReference type="EMBL" id="FOYS01000001">
    <property type="protein sequence ID" value="SFR34280.1"/>
    <property type="molecule type" value="Genomic_DNA"/>
</dbReference>
<dbReference type="GO" id="GO:0005524">
    <property type="term" value="F:ATP binding"/>
    <property type="evidence" value="ECO:0007669"/>
    <property type="project" value="UniProtKB-KW"/>
</dbReference>
<dbReference type="Proteomes" id="UP000243250">
    <property type="component" value="Unassembled WGS sequence"/>
</dbReference>
<feature type="domain" description="Helicase C-terminal" evidence="6">
    <location>
        <begin position="446"/>
        <end position="605"/>
    </location>
</feature>
<dbReference type="GO" id="GO:0016787">
    <property type="term" value="F:hydrolase activity"/>
    <property type="evidence" value="ECO:0007669"/>
    <property type="project" value="UniProtKB-KW"/>
</dbReference>
<dbReference type="InterPro" id="IPR011545">
    <property type="entry name" value="DEAD/DEAH_box_helicase_dom"/>
</dbReference>
<dbReference type="STRING" id="555875.SAMN04488124_0434"/>
<dbReference type="InterPro" id="IPR050474">
    <property type="entry name" value="Hel308_SKI2-like"/>
</dbReference>
<keyword evidence="8" id="KW-1185">Reference proteome</keyword>
<dbReference type="PROSITE" id="PS51192">
    <property type="entry name" value="HELICASE_ATP_BIND_1"/>
    <property type="match status" value="1"/>
</dbReference>
<dbReference type="Pfam" id="PF00271">
    <property type="entry name" value="Helicase_C"/>
    <property type="match status" value="1"/>
</dbReference>
<dbReference type="SMART" id="SM00490">
    <property type="entry name" value="HELICc"/>
    <property type="match status" value="1"/>
</dbReference>